<protein>
    <submittedName>
        <fullName evidence="1">Uncharacterized protein</fullName>
    </submittedName>
</protein>
<sequence length="193" mass="22309">MEPSWLTPEWKAELSRIAATVASRAGDLRDDTHQEIWLQFLRYQPRTKTYAWKAANSARNSLCRKENSWQRVRDEGPEACNQVHRAKLAARPQRPSIPPEKRLRRQLLGQRRRYHADIEKARASGRARTRKHRLKLFALRPPPPVNHPQRNKEIGTLRKNGMRVGDIGKRYGLNDGSIYAALAANREGMYVNA</sequence>
<gene>
    <name evidence="1" type="ORF">LCGC14_1783060</name>
</gene>
<name>A0A0F9GUR4_9ZZZZ</name>
<evidence type="ECO:0000313" key="1">
    <source>
        <dbReference type="EMBL" id="KKM02575.1"/>
    </source>
</evidence>
<dbReference type="EMBL" id="LAZR01016895">
    <property type="protein sequence ID" value="KKM02575.1"/>
    <property type="molecule type" value="Genomic_DNA"/>
</dbReference>
<dbReference type="AlphaFoldDB" id="A0A0F9GUR4"/>
<comment type="caution">
    <text evidence="1">The sequence shown here is derived from an EMBL/GenBank/DDBJ whole genome shotgun (WGS) entry which is preliminary data.</text>
</comment>
<reference evidence="1" key="1">
    <citation type="journal article" date="2015" name="Nature">
        <title>Complex archaea that bridge the gap between prokaryotes and eukaryotes.</title>
        <authorList>
            <person name="Spang A."/>
            <person name="Saw J.H."/>
            <person name="Jorgensen S.L."/>
            <person name="Zaremba-Niedzwiedzka K."/>
            <person name="Martijn J."/>
            <person name="Lind A.E."/>
            <person name="van Eijk R."/>
            <person name="Schleper C."/>
            <person name="Guy L."/>
            <person name="Ettema T.J."/>
        </authorList>
    </citation>
    <scope>NUCLEOTIDE SEQUENCE</scope>
</reference>
<accession>A0A0F9GUR4</accession>
<organism evidence="1">
    <name type="scientific">marine sediment metagenome</name>
    <dbReference type="NCBI Taxonomy" id="412755"/>
    <lineage>
        <taxon>unclassified sequences</taxon>
        <taxon>metagenomes</taxon>
        <taxon>ecological metagenomes</taxon>
    </lineage>
</organism>
<proteinExistence type="predicted"/>